<feature type="non-terminal residue" evidence="2">
    <location>
        <position position="1"/>
    </location>
</feature>
<sequence length="459" mass="48382">PNLSNIPKGKNMVRPYQDGKVTRSMVRVPGSGTDEGGDVAPICLNLGIVSSLAGMIPVPQTLVVAGRQGHVKKLKFSGSMGPSFVPSSGGMIPEGVTTKLASDIPQGLFLGGEDSGSNVPNINVNSAVDFTTSDGLNLTDNGVLLWQVASRGLGVVPSESPASASLRNARVAMRMTSGTLGVVPSVSPSSTWSGSSSVTSSGNARADMRMTSGTLGVVPSVSPSSTWSGSSSSMTSSGNARADMRMTSGTLGVVPSVSPSSTWSGASSSMTSSGNASFAISSPGVGVQRGIKRPRSVGTPQDSENHEANKRARMTTSLTSSSERNNVIAHSQTGNIRNWNSYAPFLVPVRVQEIPKSQNSTIQEQSPHQRTRGTENTTSVPRSSGGMNLNVPYLMIPVSSASHVAPEGFQRRMHQFLEERDRLRKENAALKYRLACFQQLFRNKDKLRTVLQRMNVACA</sequence>
<feature type="compositionally biased region" description="Low complexity" evidence="1">
    <location>
        <begin position="182"/>
        <end position="202"/>
    </location>
</feature>
<keyword evidence="3" id="KW-1185">Reference proteome</keyword>
<gene>
    <name evidence="2" type="ORF">SK128_000853</name>
</gene>
<feature type="compositionally biased region" description="Low complexity" evidence="1">
    <location>
        <begin position="258"/>
        <end position="277"/>
    </location>
</feature>
<feature type="region of interest" description="Disordered" evidence="1">
    <location>
        <begin position="258"/>
        <end position="323"/>
    </location>
</feature>
<reference evidence="2 3" key="1">
    <citation type="submission" date="2023-11" db="EMBL/GenBank/DDBJ databases">
        <title>Halocaridina rubra genome assembly.</title>
        <authorList>
            <person name="Smith C."/>
        </authorList>
    </citation>
    <scope>NUCLEOTIDE SEQUENCE [LARGE SCALE GENOMIC DNA]</scope>
    <source>
        <strain evidence="2">EP-1</strain>
        <tissue evidence="2">Whole</tissue>
    </source>
</reference>
<feature type="region of interest" description="Disordered" evidence="1">
    <location>
        <begin position="356"/>
        <end position="386"/>
    </location>
</feature>
<feature type="compositionally biased region" description="Polar residues" evidence="1">
    <location>
        <begin position="314"/>
        <end position="323"/>
    </location>
</feature>
<dbReference type="EMBL" id="JAXCGZ010004482">
    <property type="protein sequence ID" value="KAK7081732.1"/>
    <property type="molecule type" value="Genomic_DNA"/>
</dbReference>
<dbReference type="Proteomes" id="UP001381693">
    <property type="component" value="Unassembled WGS sequence"/>
</dbReference>
<proteinExistence type="predicted"/>
<accession>A0AAN8XCQ6</accession>
<feature type="region of interest" description="Disordered" evidence="1">
    <location>
        <begin position="182"/>
        <end position="204"/>
    </location>
</feature>
<organism evidence="2 3">
    <name type="scientific">Halocaridina rubra</name>
    <name type="common">Hawaiian red shrimp</name>
    <dbReference type="NCBI Taxonomy" id="373956"/>
    <lineage>
        <taxon>Eukaryota</taxon>
        <taxon>Metazoa</taxon>
        <taxon>Ecdysozoa</taxon>
        <taxon>Arthropoda</taxon>
        <taxon>Crustacea</taxon>
        <taxon>Multicrustacea</taxon>
        <taxon>Malacostraca</taxon>
        <taxon>Eumalacostraca</taxon>
        <taxon>Eucarida</taxon>
        <taxon>Decapoda</taxon>
        <taxon>Pleocyemata</taxon>
        <taxon>Caridea</taxon>
        <taxon>Atyoidea</taxon>
        <taxon>Atyidae</taxon>
        <taxon>Halocaridina</taxon>
    </lineage>
</organism>
<evidence type="ECO:0000313" key="2">
    <source>
        <dbReference type="EMBL" id="KAK7081732.1"/>
    </source>
</evidence>
<feature type="compositionally biased region" description="Low complexity" evidence="1">
    <location>
        <begin position="216"/>
        <end position="238"/>
    </location>
</feature>
<evidence type="ECO:0000313" key="3">
    <source>
        <dbReference type="Proteomes" id="UP001381693"/>
    </source>
</evidence>
<evidence type="ECO:0000256" key="1">
    <source>
        <dbReference type="SAM" id="MobiDB-lite"/>
    </source>
</evidence>
<comment type="caution">
    <text evidence="2">The sequence shown here is derived from an EMBL/GenBank/DDBJ whole genome shotgun (WGS) entry which is preliminary data.</text>
</comment>
<dbReference type="AlphaFoldDB" id="A0AAN8XCQ6"/>
<name>A0AAN8XCQ6_HALRR</name>
<protein>
    <submittedName>
        <fullName evidence="2">Uncharacterized protein</fullName>
    </submittedName>
</protein>
<feature type="region of interest" description="Disordered" evidence="1">
    <location>
        <begin position="216"/>
        <end position="242"/>
    </location>
</feature>